<dbReference type="KEGG" id="ttu:TERTU_1543"/>
<protein>
    <submittedName>
        <fullName evidence="2">Leucine rich repeat domain protein</fullName>
    </submittedName>
</protein>
<dbReference type="InterPro" id="IPR016024">
    <property type="entry name" value="ARM-type_fold"/>
</dbReference>
<name>C5BTB6_TERTT</name>
<dbReference type="Proteomes" id="UP000009080">
    <property type="component" value="Chromosome"/>
</dbReference>
<dbReference type="Pfam" id="PF01816">
    <property type="entry name" value="LRV"/>
    <property type="match status" value="2"/>
</dbReference>
<dbReference type="RefSeq" id="WP_015818081.1">
    <property type="nucleotide sequence ID" value="NC_012997.1"/>
</dbReference>
<dbReference type="eggNOG" id="COG1413">
    <property type="taxonomic scope" value="Bacteria"/>
</dbReference>
<dbReference type="Pfam" id="PF05484">
    <property type="entry name" value="LRV_FeS"/>
    <property type="match status" value="1"/>
</dbReference>
<dbReference type="SUPFAM" id="SSF48371">
    <property type="entry name" value="ARM repeat"/>
    <property type="match status" value="1"/>
</dbReference>
<evidence type="ECO:0000259" key="1">
    <source>
        <dbReference type="Pfam" id="PF05484"/>
    </source>
</evidence>
<dbReference type="HOGENOM" id="CLU_094484_0_0_6"/>
<dbReference type="EMBL" id="CP001614">
    <property type="protein sequence ID" value="ACR11969.1"/>
    <property type="molecule type" value="Genomic_DNA"/>
</dbReference>
<organism evidence="2 3">
    <name type="scientific">Teredinibacter turnerae (strain ATCC 39867 / T7901)</name>
    <dbReference type="NCBI Taxonomy" id="377629"/>
    <lineage>
        <taxon>Bacteria</taxon>
        <taxon>Pseudomonadati</taxon>
        <taxon>Pseudomonadota</taxon>
        <taxon>Gammaproteobacteria</taxon>
        <taxon>Cellvibrionales</taxon>
        <taxon>Cellvibrionaceae</taxon>
        <taxon>Teredinibacter</taxon>
    </lineage>
</organism>
<evidence type="ECO:0000313" key="3">
    <source>
        <dbReference type="Proteomes" id="UP000009080"/>
    </source>
</evidence>
<feature type="domain" description="LRV FeS4 cluster" evidence="1">
    <location>
        <begin position="20"/>
        <end position="63"/>
    </location>
</feature>
<reference evidence="2 3" key="1">
    <citation type="journal article" date="2009" name="PLoS ONE">
        <title>The complete genome of Teredinibacter turnerae T7901: an intracellular endosymbiont of marine wood-boring bivalves (shipworms).</title>
        <authorList>
            <person name="Yang J.C."/>
            <person name="Madupu R."/>
            <person name="Durkin A.S."/>
            <person name="Ekborg N.A."/>
            <person name="Pedamallu C.S."/>
            <person name="Hostetler J.B."/>
            <person name="Radune D."/>
            <person name="Toms B.S."/>
            <person name="Henrissat B."/>
            <person name="Coutinho P.M."/>
            <person name="Schwarz S."/>
            <person name="Field L."/>
            <person name="Trindade-Silva A.E."/>
            <person name="Soares C.A.G."/>
            <person name="Elshahawi S."/>
            <person name="Hanora A."/>
            <person name="Schmidt E.W."/>
            <person name="Haygood M.G."/>
            <person name="Posfai J."/>
            <person name="Benner J."/>
            <person name="Madinger C."/>
            <person name="Nove J."/>
            <person name="Anton B."/>
            <person name="Chaudhary K."/>
            <person name="Foster J."/>
            <person name="Holman A."/>
            <person name="Kumar S."/>
            <person name="Lessard P.A."/>
            <person name="Luyten Y.A."/>
            <person name="Slatko B."/>
            <person name="Wood N."/>
            <person name="Wu B."/>
            <person name="Teplitski M."/>
            <person name="Mougous J.D."/>
            <person name="Ward N."/>
            <person name="Eisen J.A."/>
            <person name="Badger J.H."/>
            <person name="Distel D.L."/>
        </authorList>
    </citation>
    <scope>NUCLEOTIDE SEQUENCE [LARGE SCALE GENOMIC DNA]</scope>
    <source>
        <strain evidence="3">ATCC 39867 / T7901</strain>
    </source>
</reference>
<accession>C5BTB6</accession>
<keyword evidence="3" id="KW-1185">Reference proteome</keyword>
<dbReference type="InterPro" id="IPR004830">
    <property type="entry name" value="LRR_variant"/>
</dbReference>
<dbReference type="InterPro" id="IPR011989">
    <property type="entry name" value="ARM-like"/>
</dbReference>
<dbReference type="InterPro" id="IPR008665">
    <property type="entry name" value="LRV_FeS"/>
</dbReference>
<sequence>MNKPTDGNFDGPDDRTPIADCRFCSYRANLLMSGRCSPGDVCVKVDSGRQIDRFFRFNPQYAEVYLRDDFWERRAIAVRYSPIDALDRLIQDPDEAVRRAVAYRLPREQLFQLMDDEDREVRITVADRIPLEQLEKMADDRDYLVRAYVAQRLSEGRLFRFIRDPDLQVRKIIAGRLPEESLGLMASDREPEVRRIIAQRLTGADVVPLLSDEDWTVRLEAVKNAPLEELCRLDEEDEEVLIAISERLETSDT</sequence>
<evidence type="ECO:0000313" key="2">
    <source>
        <dbReference type="EMBL" id="ACR11969.1"/>
    </source>
</evidence>
<dbReference type="Gene3D" id="1.25.10.10">
    <property type="entry name" value="Leucine-rich Repeat Variant"/>
    <property type="match status" value="1"/>
</dbReference>
<dbReference type="OrthoDB" id="9812576at2"/>
<dbReference type="STRING" id="377629.TERTU_1543"/>
<proteinExistence type="predicted"/>
<gene>
    <name evidence="2" type="ordered locus">TERTU_1543</name>
</gene>
<dbReference type="AlphaFoldDB" id="C5BTB6"/>